<protein>
    <submittedName>
        <fullName evidence="2">Uncharacterized protein</fullName>
    </submittedName>
</protein>
<dbReference type="EMBL" id="CP001154">
    <property type="protein sequence ID" value="ACO75446.1"/>
    <property type="molecule type" value="Genomic_DNA"/>
</dbReference>
<accession>C1DBP3</accession>
<keyword evidence="3" id="KW-1185">Reference proteome</keyword>
<feature type="region of interest" description="Disordered" evidence="1">
    <location>
        <begin position="134"/>
        <end position="153"/>
    </location>
</feature>
<evidence type="ECO:0000313" key="3">
    <source>
        <dbReference type="Proteomes" id="UP000002010"/>
    </source>
</evidence>
<dbReference type="RefSeq" id="WP_012697932.1">
    <property type="nucleotide sequence ID" value="NC_012559.1"/>
</dbReference>
<sequence length="238" mass="26871">MGKLAWLHDRAGNPDLSHWNDTNTFTVDEAAMLTAGIDPLGTKGHHWETAISGHINEKHALMICRAMLESICSGQMVAASVFVYRGQFHDYTEGVSQNDLDPIEWKSISPEETIITRKPLLDWYKRHGYIDNPNQRKAPAQSLQQEPPPPPAPKLMVLPRYTTPAIEVINEIVSEHWEGFDPQNPDAVAPKQEIIVEEIKYKLAEHGYPNPSHTMAEYMERIARHPLAKLGGNKKRKG</sequence>
<dbReference type="HOGENOM" id="CLU_1140641_0_0_4"/>
<evidence type="ECO:0000256" key="1">
    <source>
        <dbReference type="SAM" id="MobiDB-lite"/>
    </source>
</evidence>
<gene>
    <name evidence="2" type="ordered locus">LHK_02464</name>
</gene>
<organism evidence="2 3">
    <name type="scientific">Laribacter hongkongensis (strain HLHK9)</name>
    <dbReference type="NCBI Taxonomy" id="557598"/>
    <lineage>
        <taxon>Bacteria</taxon>
        <taxon>Pseudomonadati</taxon>
        <taxon>Pseudomonadota</taxon>
        <taxon>Betaproteobacteria</taxon>
        <taxon>Neisseriales</taxon>
        <taxon>Aquaspirillaceae</taxon>
        <taxon>Laribacter</taxon>
    </lineage>
</organism>
<dbReference type="Proteomes" id="UP000002010">
    <property type="component" value="Chromosome"/>
</dbReference>
<dbReference type="eggNOG" id="ENOG5030Y8T">
    <property type="taxonomic scope" value="Bacteria"/>
</dbReference>
<dbReference type="AlphaFoldDB" id="C1DBP3"/>
<proteinExistence type="predicted"/>
<reference evidence="2 3" key="1">
    <citation type="journal article" date="2009" name="PLoS Genet.">
        <title>The complete genome and proteome of Laribacter hongkongensis reveal potential mechanisms for adaptations to different temperatures and habitats.</title>
        <authorList>
            <person name="Woo P.C."/>
            <person name="Lau S.K."/>
            <person name="Tse H."/>
            <person name="Teng J.L."/>
            <person name="Curreem S.O."/>
            <person name="Tsang A.K."/>
            <person name="Fan R.Y."/>
            <person name="Wong G.K."/>
            <person name="Huang Y."/>
            <person name="Loman N.J."/>
            <person name="Snyder L.A."/>
            <person name="Cai J.J."/>
            <person name="Huang J.D."/>
            <person name="Mak W."/>
            <person name="Pallen M.J."/>
            <person name="Lok S."/>
            <person name="Yuen K.Y."/>
        </authorList>
    </citation>
    <scope>NUCLEOTIDE SEQUENCE [LARGE SCALE GENOMIC DNA]</scope>
    <source>
        <strain evidence="2 3">HLHK9</strain>
    </source>
</reference>
<name>C1DBP3_LARHH</name>
<dbReference type="KEGG" id="lhk:LHK_02464"/>
<evidence type="ECO:0000313" key="2">
    <source>
        <dbReference type="EMBL" id="ACO75446.1"/>
    </source>
</evidence>